<comment type="subcellular location">
    <subcellularLocation>
        <location evidence="1">Cell membrane</location>
        <topology evidence="1">Multi-pass membrane protein</topology>
    </subcellularLocation>
</comment>
<dbReference type="PANTHER" id="PTHR30487">
    <property type="entry name" value="TYPE 4 PREPILIN-LIKE PROTEINS LEADER PEPTIDE-PROCESSING ENZYME"/>
    <property type="match status" value="1"/>
</dbReference>
<feature type="transmembrane region" description="Helical" evidence="7">
    <location>
        <begin position="211"/>
        <end position="239"/>
    </location>
</feature>
<feature type="domain" description="Prepilin type IV endopeptidase peptidase" evidence="8">
    <location>
        <begin position="136"/>
        <end position="240"/>
    </location>
</feature>
<accession>A0A2R6XZL7</accession>
<dbReference type="InterPro" id="IPR010627">
    <property type="entry name" value="Prepilin_pept_A24_N"/>
</dbReference>
<dbReference type="Gene3D" id="1.20.120.1220">
    <property type="match status" value="1"/>
</dbReference>
<proteinExistence type="inferred from homology"/>
<feature type="transmembrane region" description="Helical" evidence="7">
    <location>
        <begin position="85"/>
        <end position="106"/>
    </location>
</feature>
<evidence type="ECO:0000259" key="9">
    <source>
        <dbReference type="Pfam" id="PF06750"/>
    </source>
</evidence>
<keyword evidence="6 7" id="KW-0472">Membrane</keyword>
<feature type="transmembrane region" description="Helical" evidence="7">
    <location>
        <begin position="12"/>
        <end position="34"/>
    </location>
</feature>
<evidence type="ECO:0000256" key="5">
    <source>
        <dbReference type="ARBA" id="ARBA00022989"/>
    </source>
</evidence>
<dbReference type="EMBL" id="PEBX01000065">
    <property type="protein sequence ID" value="PTQ55868.1"/>
    <property type="molecule type" value="Genomic_DNA"/>
</dbReference>
<dbReference type="Pfam" id="PF06750">
    <property type="entry name" value="A24_N_bact"/>
    <property type="match status" value="1"/>
</dbReference>
<evidence type="ECO:0000259" key="8">
    <source>
        <dbReference type="Pfam" id="PF01478"/>
    </source>
</evidence>
<evidence type="ECO:0000256" key="3">
    <source>
        <dbReference type="ARBA" id="ARBA00022475"/>
    </source>
</evidence>
<evidence type="ECO:0000256" key="7">
    <source>
        <dbReference type="SAM" id="Phobius"/>
    </source>
</evidence>
<dbReference type="Pfam" id="PF01478">
    <property type="entry name" value="Peptidase_A24"/>
    <property type="match status" value="1"/>
</dbReference>
<dbReference type="Proteomes" id="UP000244338">
    <property type="component" value="Unassembled WGS sequence"/>
</dbReference>
<dbReference type="GO" id="GO:0004190">
    <property type="term" value="F:aspartic-type endopeptidase activity"/>
    <property type="evidence" value="ECO:0007669"/>
    <property type="project" value="InterPro"/>
</dbReference>
<evidence type="ECO:0000313" key="10">
    <source>
        <dbReference type="EMBL" id="PTQ55868.1"/>
    </source>
</evidence>
<sequence length="287" mass="32544">MKRLMPVSEEIIIYILFIFIFLLGLTFGSFLNVVALRTLEGKSIVYPSSHCPVCGTRLKPAELIPIASYILQKGRCRTCGAPISLLYPFGELLTGFYFVVWFYPLFKMWRGENELQLFGRSLFGSVGTTQYLLSGLFLIALVVVITIADIRAMIIPDRILWLAVPFMLALVIWIDGYTLLMHFLGSLLYGGVFLLTYWVSRDKMGLGDVKYAFILGFWLGPRLFLFFLLIASFSALVFALGRSLIDRHALREPLPFGPFMGATAVLLTLFGEALWQWYLQLFIGNWG</sequence>
<dbReference type="GO" id="GO:0006465">
    <property type="term" value="P:signal peptide processing"/>
    <property type="evidence" value="ECO:0007669"/>
    <property type="project" value="TreeGrafter"/>
</dbReference>
<feature type="transmembrane region" description="Helical" evidence="7">
    <location>
        <begin position="259"/>
        <end position="279"/>
    </location>
</feature>
<organism evidence="10 11">
    <name type="scientific">Candidatus Carbonibacillus altaicus</name>
    <dbReference type="NCBI Taxonomy" id="2163959"/>
    <lineage>
        <taxon>Bacteria</taxon>
        <taxon>Bacillati</taxon>
        <taxon>Bacillota</taxon>
        <taxon>Bacilli</taxon>
        <taxon>Bacillales</taxon>
        <taxon>Candidatus Carbonibacillus</taxon>
    </lineage>
</organism>
<feature type="transmembrane region" description="Helical" evidence="7">
    <location>
        <begin position="159"/>
        <end position="174"/>
    </location>
</feature>
<keyword evidence="3" id="KW-1003">Cell membrane</keyword>
<dbReference type="PANTHER" id="PTHR30487:SF0">
    <property type="entry name" value="PREPILIN LEADER PEPTIDASE_N-METHYLTRANSFERASE-RELATED"/>
    <property type="match status" value="1"/>
</dbReference>
<dbReference type="AlphaFoldDB" id="A0A2R6XZL7"/>
<evidence type="ECO:0000313" key="11">
    <source>
        <dbReference type="Proteomes" id="UP000244338"/>
    </source>
</evidence>
<evidence type="ECO:0000256" key="4">
    <source>
        <dbReference type="ARBA" id="ARBA00022692"/>
    </source>
</evidence>
<reference evidence="11" key="1">
    <citation type="journal article" date="2018" name="Sci. Rep.">
        <title>Lignite coal burning seam in the remote Altai Mountains harbors a hydrogen-driven thermophilic microbial community.</title>
        <authorList>
            <person name="Kadnikov V.V."/>
            <person name="Mardanov A.V."/>
            <person name="Ivasenko D.A."/>
            <person name="Antsiferov D.V."/>
            <person name="Beletsky A.V."/>
            <person name="Karnachuk O.V."/>
            <person name="Ravin N.V."/>
        </authorList>
    </citation>
    <scope>NUCLEOTIDE SEQUENCE [LARGE SCALE GENOMIC DNA]</scope>
</reference>
<keyword evidence="5 7" id="KW-1133">Transmembrane helix</keyword>
<comment type="caution">
    <text evidence="10">The sequence shown here is derived from an EMBL/GenBank/DDBJ whole genome shotgun (WGS) entry which is preliminary data.</text>
</comment>
<name>A0A2R6XZL7_9BACL</name>
<evidence type="ECO:0000256" key="1">
    <source>
        <dbReference type="ARBA" id="ARBA00004651"/>
    </source>
</evidence>
<evidence type="ECO:0000256" key="2">
    <source>
        <dbReference type="ARBA" id="ARBA00005801"/>
    </source>
</evidence>
<dbReference type="InterPro" id="IPR050882">
    <property type="entry name" value="Prepilin_peptidase/N-MTase"/>
</dbReference>
<evidence type="ECO:0000256" key="6">
    <source>
        <dbReference type="ARBA" id="ARBA00023136"/>
    </source>
</evidence>
<dbReference type="GO" id="GO:0005886">
    <property type="term" value="C:plasma membrane"/>
    <property type="evidence" value="ECO:0007669"/>
    <property type="project" value="UniProtKB-SubCell"/>
</dbReference>
<gene>
    <name evidence="10" type="ORF">BSOLF_1325</name>
</gene>
<protein>
    <submittedName>
        <fullName evidence="10">Leader peptidase (Prepilin peptidase)</fullName>
    </submittedName>
</protein>
<feature type="transmembrane region" description="Helical" evidence="7">
    <location>
        <begin position="126"/>
        <end position="147"/>
    </location>
</feature>
<keyword evidence="4 7" id="KW-0812">Transmembrane</keyword>
<comment type="similarity">
    <text evidence="2">Belongs to the peptidase A24 family.</text>
</comment>
<feature type="domain" description="Prepilin peptidase A24 N-terminal" evidence="9">
    <location>
        <begin position="22"/>
        <end position="103"/>
    </location>
</feature>
<dbReference type="InterPro" id="IPR000045">
    <property type="entry name" value="Prepilin_IV_endopep_pep"/>
</dbReference>